<dbReference type="OrthoDB" id="4448at2"/>
<keyword evidence="4" id="KW-0472">Membrane</keyword>
<dbReference type="KEGG" id="acip:CBP36_03890"/>
<evidence type="ECO:0000313" key="9">
    <source>
        <dbReference type="Proteomes" id="UP000194440"/>
    </source>
</evidence>
<feature type="domain" description="Virulence factor membrane-bound polymerase C-terminal" evidence="6">
    <location>
        <begin position="352"/>
        <end position="531"/>
    </location>
</feature>
<evidence type="ECO:0000313" key="8">
    <source>
        <dbReference type="EMBL" id="ART60716.1"/>
    </source>
</evidence>
<dbReference type="PANTHER" id="PTHR37422:SF21">
    <property type="entry name" value="EXOQ-LIKE PROTEIN"/>
    <property type="match status" value="1"/>
</dbReference>
<dbReference type="AlphaFoldDB" id="A0A240TNU7"/>
<accession>A0A240UHW6</accession>
<feature type="domain" description="O-antigen ligase-related" evidence="5">
    <location>
        <begin position="180"/>
        <end position="328"/>
    </location>
</feature>
<dbReference type="Pfam" id="PF04932">
    <property type="entry name" value="Wzy_C"/>
    <property type="match status" value="1"/>
</dbReference>
<reference evidence="8" key="1">
    <citation type="submission" date="2017-05" db="EMBL/GenBank/DDBJ databases">
        <title>Polyphasic characterization of four soil-derived phenanthrene-degrading Acidovorax strains and proposal of Acidovorax phenanthrenivorans sp. nov.</title>
        <authorList>
            <person name="Singleton D."/>
            <person name="Lee J."/>
            <person name="Dickey A.N."/>
            <person name="Stroud A."/>
            <person name="Scholl E.H."/>
            <person name="Wright F.A."/>
            <person name="Aitken M.D."/>
        </authorList>
    </citation>
    <scope>NUCLEOTIDE SEQUENCE</scope>
    <source>
        <strain evidence="8">P4</strain>
    </source>
</reference>
<protein>
    <submittedName>
        <fullName evidence="8">Polymerase</fullName>
    </submittedName>
</protein>
<dbReference type="InterPro" id="IPR031726">
    <property type="entry name" value="PglL_A"/>
</dbReference>
<dbReference type="InterPro" id="IPR051533">
    <property type="entry name" value="WaaL-like"/>
</dbReference>
<dbReference type="PANTHER" id="PTHR37422">
    <property type="entry name" value="TEICHURONIC ACID BIOSYNTHESIS PROTEIN TUAE"/>
    <property type="match status" value="1"/>
</dbReference>
<accession>A0A240TNU7</accession>
<name>A0A240TNU7_9BURK</name>
<gene>
    <name evidence="8" type="ORF">CBP36_03890</name>
</gene>
<dbReference type="InterPro" id="IPR021797">
    <property type="entry name" value="Wzy_C_2"/>
</dbReference>
<evidence type="ECO:0000256" key="3">
    <source>
        <dbReference type="ARBA" id="ARBA00022989"/>
    </source>
</evidence>
<proteinExistence type="predicted"/>
<organism evidence="8 9">
    <name type="scientific">Acidovorax carolinensis</name>
    <dbReference type="NCBI Taxonomy" id="553814"/>
    <lineage>
        <taxon>Bacteria</taxon>
        <taxon>Pseudomonadati</taxon>
        <taxon>Pseudomonadota</taxon>
        <taxon>Betaproteobacteria</taxon>
        <taxon>Burkholderiales</taxon>
        <taxon>Comamonadaceae</taxon>
        <taxon>Acidovorax</taxon>
    </lineage>
</organism>
<dbReference type="Proteomes" id="UP000194440">
    <property type="component" value="Chromosome"/>
</dbReference>
<dbReference type="Pfam" id="PF11846">
    <property type="entry name" value="Wzy_C_2"/>
    <property type="match status" value="1"/>
</dbReference>
<dbReference type="InterPro" id="IPR007016">
    <property type="entry name" value="O-antigen_ligase-rel_domated"/>
</dbReference>
<feature type="domain" description="Protein glycosylation ligase" evidence="7">
    <location>
        <begin position="113"/>
        <end position="136"/>
    </location>
</feature>
<sequence>MRLDAIAAPLTLLAVALPFLFSYPQPPLSNFWPLVAAWTCGAVLALVVVCRGWGLRRAPPGALVRDGRAFLAAQMALGLLLAALLAGVVGLLQYFLGDPGLAPWVQPSTPGQAIGNLRQRNQQASLMSLGVWALMWVVAQMQVRPLAADTAAQATPLQQALQGGGREWPAWLVGMLLAWALALLAVASAATASRTGAMQWLLIVALLVLWRGTSGRLVVGLAVIGLALYAVAGWLLPRLLLDWTGFATEGVFTRLGGDPQACSSRRVLWSNVLYLIGQKPWTGWGWGELDYAHYMTLFPGDRFCTLLDNAHNLPLHLAVELGLPVAAVACGAVLAWVVRARPWRETDPVRQLAWGALAIIGLHSMVEFPLWYGPFQLVTVLALALLWRGALPGWVRSARFLTGAAVVGVAVGVAGAGIAWDYYRVSQLYRPWASRPQAYQEGTLAKVSNTLLFTNQVDFALLTTTVLTRENAPQIHTLATELLHFSPEPRVIEKLIESALLLGMDDEVAFQLRRYRAAYPEDHARWTRAQRPAPPARQ</sequence>
<dbReference type="KEGG" id="acis:CBP35_15050"/>
<comment type="subcellular location">
    <subcellularLocation>
        <location evidence="1">Membrane</location>
        <topology evidence="1">Multi-pass membrane protein</topology>
    </subcellularLocation>
</comment>
<evidence type="ECO:0000256" key="4">
    <source>
        <dbReference type="ARBA" id="ARBA00023136"/>
    </source>
</evidence>
<keyword evidence="2" id="KW-0812">Transmembrane</keyword>
<evidence type="ECO:0000259" key="7">
    <source>
        <dbReference type="Pfam" id="PF15864"/>
    </source>
</evidence>
<dbReference type="EMBL" id="CP021366">
    <property type="protein sequence ID" value="ART60716.1"/>
    <property type="molecule type" value="Genomic_DNA"/>
</dbReference>
<evidence type="ECO:0000259" key="6">
    <source>
        <dbReference type="Pfam" id="PF11846"/>
    </source>
</evidence>
<keyword evidence="3" id="KW-1133">Transmembrane helix</keyword>
<dbReference type="Pfam" id="PF15864">
    <property type="entry name" value="PglL_A"/>
    <property type="match status" value="1"/>
</dbReference>
<evidence type="ECO:0000256" key="2">
    <source>
        <dbReference type="ARBA" id="ARBA00022692"/>
    </source>
</evidence>
<dbReference type="KEGG" id="acid:CBP33_03480"/>
<dbReference type="RefSeq" id="WP_086911399.1">
    <property type="nucleotide sequence ID" value="NZ_CP021359.1"/>
</dbReference>
<evidence type="ECO:0000256" key="1">
    <source>
        <dbReference type="ARBA" id="ARBA00004141"/>
    </source>
</evidence>
<dbReference type="GO" id="GO:0016020">
    <property type="term" value="C:membrane"/>
    <property type="evidence" value="ECO:0007669"/>
    <property type="project" value="UniProtKB-SubCell"/>
</dbReference>
<evidence type="ECO:0000259" key="5">
    <source>
        <dbReference type="Pfam" id="PF04932"/>
    </source>
</evidence>
<keyword evidence="9" id="KW-1185">Reference proteome</keyword>